<name>A0A3P3XSM6_9SPIR</name>
<feature type="transmembrane region" description="Helical" evidence="6">
    <location>
        <begin position="93"/>
        <end position="117"/>
    </location>
</feature>
<evidence type="ECO:0000259" key="7">
    <source>
        <dbReference type="Pfam" id="PF09335"/>
    </source>
</evidence>
<proteinExistence type="inferred from homology"/>
<dbReference type="AlphaFoldDB" id="A0A3P3XSM6"/>
<sequence>MVMPSMEEAKKDEEREPLTLGSLAFPILLVVLVIAGFLLKDKLAPLLSKRETMRTWVLSFGAFGWLVFVSLQILQVVIFVIPGEVMQISGGFIFGFWGGLGLTTLGITIGSALNFLLGRLLGPRFLMTILKRGQYEKLRQSADDARTFAGIILLFVIPGIPKDVLCYFAGTGSRSFLPFLIASMIARMPGIIGTTFAGSAVYREKFGLVITLAVFTVILMIVLIAFRSQIEAIIKKHMQEEKP</sequence>
<evidence type="ECO:0000256" key="2">
    <source>
        <dbReference type="ARBA" id="ARBA00022475"/>
    </source>
</evidence>
<evidence type="ECO:0000256" key="5">
    <source>
        <dbReference type="ARBA" id="ARBA00023136"/>
    </source>
</evidence>
<evidence type="ECO:0000256" key="1">
    <source>
        <dbReference type="ARBA" id="ARBA00004651"/>
    </source>
</evidence>
<organism evidence="8">
    <name type="scientific">uncultured spirochete</name>
    <dbReference type="NCBI Taxonomy" id="156406"/>
    <lineage>
        <taxon>Bacteria</taxon>
        <taxon>Pseudomonadati</taxon>
        <taxon>Spirochaetota</taxon>
        <taxon>Spirochaetia</taxon>
        <taxon>Spirochaetales</taxon>
        <taxon>environmental samples</taxon>
    </lineage>
</organism>
<feature type="domain" description="VTT" evidence="7">
    <location>
        <begin position="81"/>
        <end position="199"/>
    </location>
</feature>
<accession>A0A3P3XSM6</accession>
<dbReference type="EMBL" id="FWDO01000005">
    <property type="protein sequence ID" value="SLM19272.1"/>
    <property type="molecule type" value="Genomic_DNA"/>
</dbReference>
<dbReference type="PANTHER" id="PTHR12677:SF59">
    <property type="entry name" value="GOLGI APPARATUS MEMBRANE PROTEIN TVP38-RELATED"/>
    <property type="match status" value="1"/>
</dbReference>
<evidence type="ECO:0000313" key="8">
    <source>
        <dbReference type="EMBL" id="SLM19272.1"/>
    </source>
</evidence>
<comment type="subcellular location">
    <subcellularLocation>
        <location evidence="1 6">Cell membrane</location>
        <topology evidence="1 6">Multi-pass membrane protein</topology>
    </subcellularLocation>
</comment>
<dbReference type="Pfam" id="PF09335">
    <property type="entry name" value="VTT_dom"/>
    <property type="match status" value="1"/>
</dbReference>
<dbReference type="InterPro" id="IPR032816">
    <property type="entry name" value="VTT_dom"/>
</dbReference>
<dbReference type="GO" id="GO:0005886">
    <property type="term" value="C:plasma membrane"/>
    <property type="evidence" value="ECO:0007669"/>
    <property type="project" value="UniProtKB-SubCell"/>
</dbReference>
<keyword evidence="2 6" id="KW-1003">Cell membrane</keyword>
<feature type="transmembrane region" description="Helical" evidence="6">
    <location>
        <begin position="20"/>
        <end position="39"/>
    </location>
</feature>
<keyword evidence="3 6" id="KW-0812">Transmembrane</keyword>
<comment type="similarity">
    <text evidence="6">Belongs to the TVP38/TMEM64 family.</text>
</comment>
<evidence type="ECO:0000256" key="4">
    <source>
        <dbReference type="ARBA" id="ARBA00022989"/>
    </source>
</evidence>
<reference evidence="8" key="1">
    <citation type="submission" date="2017-02" db="EMBL/GenBank/DDBJ databases">
        <authorList>
            <person name="Regsiter A."/>
            <person name="William W."/>
        </authorList>
    </citation>
    <scope>NUCLEOTIDE SEQUENCE</scope>
    <source>
        <strain evidence="8">BdmA 4</strain>
    </source>
</reference>
<feature type="transmembrane region" description="Helical" evidence="6">
    <location>
        <begin position="60"/>
        <end position="81"/>
    </location>
</feature>
<evidence type="ECO:0000256" key="3">
    <source>
        <dbReference type="ARBA" id="ARBA00022692"/>
    </source>
</evidence>
<dbReference type="PANTHER" id="PTHR12677">
    <property type="entry name" value="GOLGI APPARATUS MEMBRANE PROTEIN TVP38-RELATED"/>
    <property type="match status" value="1"/>
</dbReference>
<gene>
    <name evidence="8" type="ORF">SPIRO4BDMA_50787</name>
</gene>
<keyword evidence="5 6" id="KW-0472">Membrane</keyword>
<feature type="transmembrane region" description="Helical" evidence="6">
    <location>
        <begin position="206"/>
        <end position="226"/>
    </location>
</feature>
<feature type="transmembrane region" description="Helical" evidence="6">
    <location>
        <begin position="176"/>
        <end position="199"/>
    </location>
</feature>
<feature type="transmembrane region" description="Helical" evidence="6">
    <location>
        <begin position="147"/>
        <end position="170"/>
    </location>
</feature>
<protein>
    <recommendedName>
        <fullName evidence="6">TVP38/TMEM64 family membrane protein</fullName>
    </recommendedName>
</protein>
<evidence type="ECO:0000256" key="6">
    <source>
        <dbReference type="RuleBase" id="RU366058"/>
    </source>
</evidence>
<dbReference type="InterPro" id="IPR015414">
    <property type="entry name" value="TMEM64"/>
</dbReference>
<keyword evidence="4 6" id="KW-1133">Transmembrane helix</keyword>